<dbReference type="SMART" id="SM00257">
    <property type="entry name" value="LysM"/>
    <property type="match status" value="1"/>
</dbReference>
<feature type="domain" description="NlpC/P60" evidence="9">
    <location>
        <begin position="150"/>
        <end position="279"/>
    </location>
</feature>
<dbReference type="PROSITE" id="PS51782">
    <property type="entry name" value="LYSM"/>
    <property type="match status" value="1"/>
</dbReference>
<evidence type="ECO:0000256" key="7">
    <source>
        <dbReference type="SAM" id="SignalP"/>
    </source>
</evidence>
<feature type="chain" id="PRO_5041341153" evidence="7">
    <location>
        <begin position="35"/>
        <end position="279"/>
    </location>
</feature>
<dbReference type="InterPro" id="IPR000064">
    <property type="entry name" value="NLP_P60_dom"/>
</dbReference>
<evidence type="ECO:0000256" key="1">
    <source>
        <dbReference type="ARBA" id="ARBA00007074"/>
    </source>
</evidence>
<dbReference type="Proteomes" id="UP001164557">
    <property type="component" value="Plasmid pIBH002-1"/>
</dbReference>
<comment type="similarity">
    <text evidence="1">Belongs to the peptidase C40 family.</text>
</comment>
<dbReference type="RefSeq" id="WP_052727804.1">
    <property type="nucleotide sequence ID" value="NZ_CP084390.1"/>
</dbReference>
<dbReference type="PANTHER" id="PTHR47053">
    <property type="entry name" value="MUREIN DD-ENDOPEPTIDASE MEPH-RELATED"/>
    <property type="match status" value="1"/>
</dbReference>
<evidence type="ECO:0000256" key="2">
    <source>
        <dbReference type="ARBA" id="ARBA00022670"/>
    </source>
</evidence>
<dbReference type="CDD" id="cd00118">
    <property type="entry name" value="LysM"/>
    <property type="match status" value="1"/>
</dbReference>
<dbReference type="InterPro" id="IPR018392">
    <property type="entry name" value="LysM"/>
</dbReference>
<keyword evidence="2" id="KW-0645">Protease</keyword>
<protein>
    <submittedName>
        <fullName evidence="10">NlpC/P60 family protein</fullName>
    </submittedName>
</protein>
<organism evidence="10 11">
    <name type="scientific">Lactobacillus helsingborgensis</name>
    <dbReference type="NCBI Taxonomy" id="1218494"/>
    <lineage>
        <taxon>Bacteria</taxon>
        <taxon>Bacillati</taxon>
        <taxon>Bacillota</taxon>
        <taxon>Bacilli</taxon>
        <taxon>Lactobacillales</taxon>
        <taxon>Lactobacillaceae</taxon>
        <taxon>Lactobacillus</taxon>
    </lineage>
</organism>
<name>A0AA47GHT7_9LACO</name>
<sequence length="279" mass="30481">MKSYRKAHSSFNLAFALTSGGLVSQLLTSPVVQAATVTVKKSESPSEGVQKYPSVKQLKKSDNLNEDTTLHVSSKISVPKSEKYTVKPGDNVSEIANKYGLKTEEVLKWNNLNWQSIILIGQELNLQQPSEQISNSNLIDKNKNTVSTVHSQATQAVNLAIKYAQLGIPYVWGGNSTEGFDCSGLIQNVYNSCGITLGRTTTEQENYVSTSNVYDISDVINKANPGDLLFWGDHGNTYHVAIYIGNGQFVAASHPGANVEIENVSNYFKPSFIGKLNTQ</sequence>
<proteinExistence type="inferred from homology"/>
<dbReference type="Pfam" id="PF01476">
    <property type="entry name" value="LysM"/>
    <property type="match status" value="1"/>
</dbReference>
<dbReference type="InterPro" id="IPR036779">
    <property type="entry name" value="LysM_dom_sf"/>
</dbReference>
<evidence type="ECO:0000313" key="11">
    <source>
        <dbReference type="Proteomes" id="UP001164557"/>
    </source>
</evidence>
<dbReference type="GO" id="GO:0006508">
    <property type="term" value="P:proteolysis"/>
    <property type="evidence" value="ECO:0007669"/>
    <property type="project" value="UniProtKB-KW"/>
</dbReference>
<evidence type="ECO:0000259" key="9">
    <source>
        <dbReference type="PROSITE" id="PS51935"/>
    </source>
</evidence>
<evidence type="ECO:0000313" key="10">
    <source>
        <dbReference type="EMBL" id="UZX30592.1"/>
    </source>
</evidence>
<keyword evidence="5" id="KW-0378">Hydrolase</keyword>
<dbReference type="Gene3D" id="3.90.1720.10">
    <property type="entry name" value="endopeptidase domain like (from Nostoc punctiforme)"/>
    <property type="match status" value="1"/>
</dbReference>
<keyword evidence="3 7" id="KW-0732">Signal</keyword>
<evidence type="ECO:0000256" key="5">
    <source>
        <dbReference type="ARBA" id="ARBA00022801"/>
    </source>
</evidence>
<evidence type="ECO:0000256" key="4">
    <source>
        <dbReference type="ARBA" id="ARBA00022737"/>
    </source>
</evidence>
<dbReference type="SUPFAM" id="SSF54001">
    <property type="entry name" value="Cysteine proteinases"/>
    <property type="match status" value="1"/>
</dbReference>
<keyword evidence="10" id="KW-0614">Plasmid</keyword>
<reference evidence="10" key="1">
    <citation type="submission" date="2021-09" db="EMBL/GenBank/DDBJ databases">
        <title>Lactobacillus species from Apis mellifera, Switzerland.</title>
        <authorList>
            <person name="Pfister J."/>
            <person name="Brown A."/>
            <person name="Neumann P."/>
            <person name="Collaud A."/>
            <person name="Retschnig G."/>
            <person name="Perreten V."/>
        </authorList>
    </citation>
    <scope>NUCLEOTIDE SEQUENCE</scope>
    <source>
        <strain evidence="10">IBH002</strain>
        <plasmid evidence="10">pIBH002-1</plasmid>
    </source>
</reference>
<keyword evidence="11" id="KW-1185">Reference proteome</keyword>
<dbReference type="InterPro" id="IPR051202">
    <property type="entry name" value="Peptidase_C40"/>
</dbReference>
<dbReference type="PROSITE" id="PS51935">
    <property type="entry name" value="NLPC_P60"/>
    <property type="match status" value="1"/>
</dbReference>
<gene>
    <name evidence="10" type="ORF">LDX53_08890</name>
</gene>
<dbReference type="Gene3D" id="3.10.350.10">
    <property type="entry name" value="LysM domain"/>
    <property type="match status" value="1"/>
</dbReference>
<evidence type="ECO:0000256" key="3">
    <source>
        <dbReference type="ARBA" id="ARBA00022729"/>
    </source>
</evidence>
<dbReference type="GO" id="GO:0008234">
    <property type="term" value="F:cysteine-type peptidase activity"/>
    <property type="evidence" value="ECO:0007669"/>
    <property type="project" value="UniProtKB-KW"/>
</dbReference>
<dbReference type="PANTHER" id="PTHR47053:SF1">
    <property type="entry name" value="MUREIN DD-ENDOPEPTIDASE MEPH-RELATED"/>
    <property type="match status" value="1"/>
</dbReference>
<dbReference type="Pfam" id="PF00877">
    <property type="entry name" value="NLPC_P60"/>
    <property type="match status" value="1"/>
</dbReference>
<dbReference type="AlphaFoldDB" id="A0AA47GHT7"/>
<geneLocation type="plasmid" evidence="10 11">
    <name>pIBH002-1</name>
</geneLocation>
<keyword evidence="6" id="KW-0788">Thiol protease</keyword>
<keyword evidence="4" id="KW-0677">Repeat</keyword>
<dbReference type="InterPro" id="IPR038765">
    <property type="entry name" value="Papain-like_cys_pep_sf"/>
</dbReference>
<feature type="signal peptide" evidence="7">
    <location>
        <begin position="1"/>
        <end position="34"/>
    </location>
</feature>
<dbReference type="SUPFAM" id="SSF54106">
    <property type="entry name" value="LysM domain"/>
    <property type="match status" value="1"/>
</dbReference>
<feature type="domain" description="LysM" evidence="8">
    <location>
        <begin position="82"/>
        <end position="126"/>
    </location>
</feature>
<accession>A0AA47GHT7</accession>
<dbReference type="EMBL" id="CP084390">
    <property type="protein sequence ID" value="UZX30592.1"/>
    <property type="molecule type" value="Genomic_DNA"/>
</dbReference>
<evidence type="ECO:0000259" key="8">
    <source>
        <dbReference type="PROSITE" id="PS51782"/>
    </source>
</evidence>
<evidence type="ECO:0000256" key="6">
    <source>
        <dbReference type="ARBA" id="ARBA00022807"/>
    </source>
</evidence>